<feature type="domain" description="tRNA(Ile)-lysidine/2-thiocytidine synthase N-terminal" evidence="7">
    <location>
        <begin position="26"/>
        <end position="209"/>
    </location>
</feature>
<evidence type="ECO:0000313" key="8">
    <source>
        <dbReference type="EMBL" id="AGF48883.1"/>
    </source>
</evidence>
<dbReference type="HOGENOM" id="CLU_018869_2_1_4"/>
<proteinExistence type="inferred from homology"/>
<comment type="similarity">
    <text evidence="6">Belongs to the tRNA(Ile)-lysidine synthase family.</text>
</comment>
<dbReference type="InterPro" id="IPR011063">
    <property type="entry name" value="TilS/TtcA_N"/>
</dbReference>
<accession>M1L8H1</accession>
<dbReference type="InterPro" id="IPR014729">
    <property type="entry name" value="Rossmann-like_a/b/a_fold"/>
</dbReference>
<dbReference type="AlphaFoldDB" id="M1L8H1"/>
<comment type="subcellular location">
    <subcellularLocation>
        <location evidence="6">Cytoplasm</location>
    </subcellularLocation>
</comment>
<keyword evidence="6" id="KW-0963">Cytoplasm</keyword>
<dbReference type="SUPFAM" id="SSF52402">
    <property type="entry name" value="Adenine nucleotide alpha hydrolases-like"/>
    <property type="match status" value="1"/>
</dbReference>
<reference evidence="8 9" key="1">
    <citation type="journal article" date="2013" name="Genome Biol. Evol.">
        <title>Genome evolution and phylogenomic analysis of candidatus kinetoplastibacterium, the betaproteobacterial endosymbionts of strigomonas and angomonas.</title>
        <authorList>
            <person name="Alves J.M."/>
            <person name="Serrano M.G."/>
            <person name="Maia da Silva F."/>
            <person name="Voegtly L.J."/>
            <person name="Matveyev A.V."/>
            <person name="Teixeira M.M."/>
            <person name="Camargo E.P."/>
            <person name="Buck G.A."/>
        </authorList>
    </citation>
    <scope>NUCLEOTIDE SEQUENCE [LARGE SCALE GENOMIC DNA]</scope>
    <source>
        <strain evidence="8 9">TCC219</strain>
    </source>
</reference>
<protein>
    <recommendedName>
        <fullName evidence="6">tRNA(Ile)-lysidine synthase</fullName>
        <ecNumber evidence="6">6.3.4.19</ecNumber>
    </recommendedName>
    <alternativeName>
        <fullName evidence="6">tRNA(Ile)-2-lysyl-cytidine synthase</fullName>
    </alternativeName>
    <alternativeName>
        <fullName evidence="6">tRNA(Ile)-lysidine synthetase</fullName>
    </alternativeName>
</protein>
<dbReference type="CDD" id="cd01992">
    <property type="entry name" value="TilS_N"/>
    <property type="match status" value="1"/>
</dbReference>
<dbReference type="Gene3D" id="1.20.59.20">
    <property type="match status" value="1"/>
</dbReference>
<sequence length="338" mass="39167">MYVVSKHLYDPLKYSLLNLDTIPKRIAVGLSGGMDSAMLSITASKVASDLKISLFLFHINHCLQNDSNYWSERAHDLANLLKTPFHEKKIYVDRKSKYGLEASARNSRYKAFDDLLGFYEIEHLFLAHHKDDQAETVILRLLRGSGIKGMGAMRNISIKNGKSYIRPWLNIPKEIISSEMNLFSNSTSWYPVNDPTNADNSTARSIVRNCLAPQLDKYWPKWRDSLYRHASQMSIASDMLENFAKLDFDKLKINNDSSFSLSRWRSIDSIYRKIQVLRYWFLINNLSMPSESFVNNLCRQLANLHSLGYDRFMQVKYGEHAILCHKGLVWIEFSKFNN</sequence>
<keyword evidence="9" id="KW-1185">Reference proteome</keyword>
<comment type="domain">
    <text evidence="6">The N-terminal region contains the highly conserved SGGXDS motif, predicted to be a P-loop motif involved in ATP binding.</text>
</comment>
<organism evidence="8 9">
    <name type="scientific">Candidatus Kinetoplastidibacterium galati TCC219</name>
    <dbReference type="NCBI Taxonomy" id="1208921"/>
    <lineage>
        <taxon>Bacteria</taxon>
        <taxon>Pseudomonadati</taxon>
        <taxon>Pseudomonadota</taxon>
        <taxon>Betaproteobacteria</taxon>
        <taxon>Candidatus Kinetoplastidibacterium</taxon>
    </lineage>
</organism>
<dbReference type="Pfam" id="PF01171">
    <property type="entry name" value="ATP_bind_3"/>
    <property type="match status" value="1"/>
</dbReference>
<evidence type="ECO:0000313" key="9">
    <source>
        <dbReference type="Proteomes" id="UP000011658"/>
    </source>
</evidence>
<dbReference type="Gene3D" id="3.40.50.620">
    <property type="entry name" value="HUPs"/>
    <property type="match status" value="1"/>
</dbReference>
<evidence type="ECO:0000256" key="2">
    <source>
        <dbReference type="ARBA" id="ARBA00022694"/>
    </source>
</evidence>
<keyword evidence="4 6" id="KW-0067">ATP-binding</keyword>
<keyword evidence="2 6" id="KW-0819">tRNA processing</keyword>
<dbReference type="GO" id="GO:0005524">
    <property type="term" value="F:ATP binding"/>
    <property type="evidence" value="ECO:0007669"/>
    <property type="project" value="UniProtKB-UniRule"/>
</dbReference>
<dbReference type="STRING" id="1208921.ST1E_0440"/>
<evidence type="ECO:0000259" key="7">
    <source>
        <dbReference type="Pfam" id="PF01171"/>
    </source>
</evidence>
<dbReference type="PANTHER" id="PTHR43033">
    <property type="entry name" value="TRNA(ILE)-LYSIDINE SYNTHASE-RELATED"/>
    <property type="match status" value="1"/>
</dbReference>
<dbReference type="EMBL" id="CP003806">
    <property type="protein sequence ID" value="AGF48883.1"/>
    <property type="molecule type" value="Genomic_DNA"/>
</dbReference>
<feature type="binding site" evidence="6">
    <location>
        <begin position="31"/>
        <end position="36"/>
    </location>
    <ligand>
        <name>ATP</name>
        <dbReference type="ChEBI" id="CHEBI:30616"/>
    </ligand>
</feature>
<dbReference type="GO" id="GO:0006400">
    <property type="term" value="P:tRNA modification"/>
    <property type="evidence" value="ECO:0007669"/>
    <property type="project" value="UniProtKB-UniRule"/>
</dbReference>
<dbReference type="KEGG" id="kga:ST1E_0440"/>
<evidence type="ECO:0000256" key="4">
    <source>
        <dbReference type="ARBA" id="ARBA00022840"/>
    </source>
</evidence>
<dbReference type="InterPro" id="IPR012094">
    <property type="entry name" value="tRNA_Ile_lys_synt"/>
</dbReference>
<dbReference type="InterPro" id="IPR012795">
    <property type="entry name" value="tRNA_Ile_lys_synt_N"/>
</dbReference>
<dbReference type="PATRIC" id="fig|1208921.3.peg.160"/>
<evidence type="ECO:0000256" key="3">
    <source>
        <dbReference type="ARBA" id="ARBA00022741"/>
    </source>
</evidence>
<dbReference type="NCBIfam" id="TIGR02432">
    <property type="entry name" value="lysidine_TilS_N"/>
    <property type="match status" value="1"/>
</dbReference>
<dbReference type="HAMAP" id="MF_01161">
    <property type="entry name" value="tRNA_Ile_lys_synt"/>
    <property type="match status" value="1"/>
</dbReference>
<dbReference type="eggNOG" id="COG0037">
    <property type="taxonomic scope" value="Bacteria"/>
</dbReference>
<gene>
    <name evidence="6" type="primary">tilS</name>
    <name evidence="8" type="ORF">ST1E_0440</name>
</gene>
<dbReference type="GO" id="GO:0005737">
    <property type="term" value="C:cytoplasm"/>
    <property type="evidence" value="ECO:0007669"/>
    <property type="project" value="UniProtKB-SubCell"/>
</dbReference>
<dbReference type="RefSeq" id="WP_015389368.1">
    <property type="nucleotide sequence ID" value="NC_020284.1"/>
</dbReference>
<name>M1L8H1_9PROT</name>
<keyword evidence="3 6" id="KW-0547">Nucleotide-binding</keyword>
<dbReference type="GO" id="GO:0032267">
    <property type="term" value="F:tRNA(Ile)-lysidine synthase activity"/>
    <property type="evidence" value="ECO:0007669"/>
    <property type="project" value="UniProtKB-EC"/>
</dbReference>
<evidence type="ECO:0000256" key="1">
    <source>
        <dbReference type="ARBA" id="ARBA00022598"/>
    </source>
</evidence>
<evidence type="ECO:0000256" key="6">
    <source>
        <dbReference type="HAMAP-Rule" id="MF_01161"/>
    </source>
</evidence>
<comment type="function">
    <text evidence="6">Ligates lysine onto the cytidine present at position 34 of the AUA codon-specific tRNA(Ile) that contains the anticodon CAU, in an ATP-dependent manner. Cytidine is converted to lysidine, thus changing the amino acid specificity of the tRNA from methionine to isoleucine.</text>
</comment>
<comment type="catalytic activity">
    <reaction evidence="5 6">
        <text>cytidine(34) in tRNA(Ile2) + L-lysine + ATP = lysidine(34) in tRNA(Ile2) + AMP + diphosphate + H(+)</text>
        <dbReference type="Rhea" id="RHEA:43744"/>
        <dbReference type="Rhea" id="RHEA-COMP:10625"/>
        <dbReference type="Rhea" id="RHEA-COMP:10670"/>
        <dbReference type="ChEBI" id="CHEBI:15378"/>
        <dbReference type="ChEBI" id="CHEBI:30616"/>
        <dbReference type="ChEBI" id="CHEBI:32551"/>
        <dbReference type="ChEBI" id="CHEBI:33019"/>
        <dbReference type="ChEBI" id="CHEBI:82748"/>
        <dbReference type="ChEBI" id="CHEBI:83665"/>
        <dbReference type="ChEBI" id="CHEBI:456215"/>
        <dbReference type="EC" id="6.3.4.19"/>
    </reaction>
</comment>
<dbReference type="SUPFAM" id="SSF82829">
    <property type="entry name" value="MesJ substrate recognition domain-like"/>
    <property type="match status" value="1"/>
</dbReference>
<dbReference type="EC" id="6.3.4.19" evidence="6"/>
<dbReference type="PANTHER" id="PTHR43033:SF1">
    <property type="entry name" value="TRNA(ILE)-LYSIDINE SYNTHASE-RELATED"/>
    <property type="match status" value="1"/>
</dbReference>
<evidence type="ECO:0000256" key="5">
    <source>
        <dbReference type="ARBA" id="ARBA00048539"/>
    </source>
</evidence>
<keyword evidence="1 6" id="KW-0436">Ligase</keyword>
<dbReference type="Proteomes" id="UP000011658">
    <property type="component" value="Chromosome"/>
</dbReference>
<dbReference type="OrthoDB" id="9807403at2"/>